<dbReference type="InterPro" id="IPR006592">
    <property type="entry name" value="RNA_pol_N"/>
</dbReference>
<evidence type="ECO:0000256" key="4">
    <source>
        <dbReference type="ARBA" id="ARBA00023163"/>
    </source>
</evidence>
<dbReference type="InterPro" id="IPR007066">
    <property type="entry name" value="RNA_pol_Rpb1_3"/>
</dbReference>
<dbReference type="InterPro" id="IPR042102">
    <property type="entry name" value="RNA_pol_Rpb1_3_sf"/>
</dbReference>
<dbReference type="GO" id="GO:0000428">
    <property type="term" value="C:DNA-directed RNA polymerase complex"/>
    <property type="evidence" value="ECO:0007669"/>
    <property type="project" value="UniProtKB-KW"/>
</dbReference>
<dbReference type="Gene3D" id="2.40.40.20">
    <property type="match status" value="1"/>
</dbReference>
<dbReference type="Gene3D" id="4.10.860.120">
    <property type="entry name" value="RNA polymerase II, clamp domain"/>
    <property type="match status" value="1"/>
</dbReference>
<evidence type="ECO:0000259" key="6">
    <source>
        <dbReference type="SMART" id="SM00663"/>
    </source>
</evidence>
<keyword evidence="2 5" id="KW-0808">Transferase</keyword>
<dbReference type="KEGG" id="vg:30523163"/>
<dbReference type="GeneID" id="30523163"/>
<comment type="catalytic activity">
    <reaction evidence="5">
        <text>RNA(n) + a ribonucleoside 5'-triphosphate = RNA(n+1) + diphosphate</text>
        <dbReference type="Rhea" id="RHEA:21248"/>
        <dbReference type="Rhea" id="RHEA-COMP:14527"/>
        <dbReference type="Rhea" id="RHEA-COMP:17342"/>
        <dbReference type="ChEBI" id="CHEBI:33019"/>
        <dbReference type="ChEBI" id="CHEBI:61557"/>
        <dbReference type="ChEBI" id="CHEBI:140395"/>
        <dbReference type="EC" id="2.7.7.6"/>
    </reaction>
</comment>
<evidence type="ECO:0000256" key="3">
    <source>
        <dbReference type="ARBA" id="ARBA00022695"/>
    </source>
</evidence>
<dbReference type="InterPro" id="IPR038120">
    <property type="entry name" value="Rpb1_funnel_sf"/>
</dbReference>
<dbReference type="Pfam" id="PF00623">
    <property type="entry name" value="RNA_pol_Rpb1_2"/>
    <property type="match status" value="1"/>
</dbReference>
<dbReference type="InterPro" id="IPR007081">
    <property type="entry name" value="RNA_pol_Rpb1_5"/>
</dbReference>
<dbReference type="SUPFAM" id="SSF64484">
    <property type="entry name" value="beta and beta-prime subunits of DNA dependent RNA-polymerase"/>
    <property type="match status" value="1"/>
</dbReference>
<dbReference type="RefSeq" id="YP_009329150.1">
    <property type="nucleotide sequence ID" value="NC_032108.1"/>
</dbReference>
<dbReference type="PANTHER" id="PTHR19376">
    <property type="entry name" value="DNA-DIRECTED RNA POLYMERASE"/>
    <property type="match status" value="1"/>
</dbReference>
<dbReference type="SMART" id="SM00663">
    <property type="entry name" value="RPOLA_N"/>
    <property type="match status" value="1"/>
</dbReference>
<sequence length="969" mass="108875">MKVTSGALRRLPVRRSGANVVSQTAKILTRETCPPASEKPMVYPPFQGREDIPEVMITDTLITLFGYDELVKNSVAEVNIAAPQGLHSVNDPRLGVTEETKVCATCHFGRNECPGHLGYIKLATPVYHPYFIRTIIRVFNCVCTCCSCLYLPIEELRERGILEFTGINRLKAIEKASVGLRCRTHGDEQTACNQRPEFLIKESKEQERIFYIMKKQRARGQPKVEGKGNKREMSITEAEKILRAITPETAQALMFENGVRPENMIMRAFPVIPPNSRPVIYKDGTIWYDDLTKMYMDIINHNLSLQSTTSETERKEKIRSLNFAIKHFIDNTDGKYSHAGRKDMQSIHQRIIGKRGVLKGFLMGKRVNFSARTPISPDPTLKFGQMRIPRIWASTLTVKVTIRSYNLKHFQDIIDKSLKSGAPVPISYIEPGYGKKKGQKVKADENLFRNVRLREGDVIHRWLQNGDYVIGNRNPTLHKQGFMGFEVVLGDPLTVGLHLSYTTPMNADFDGDEINIHALQTAASQVELQMTMNVRNCIMNAQSNKPAVGIVYDGIVSAYLLTRKETVRHTLRDDEGKKKVIVTEEDVLVDDILRYDCWTLMTGTSQLATLPERLKKHNVRFNTGRALFSALLPEDFYYNRGKVLIIDGVLIEGTITKAHIGTAPGSIIQVLFRDYGEERTTEFLTDASFVLARWITERGYTIGLGDCYPQDTEYREKINADIAKVKAQVESLGTKMDDPIEEERRERQIQGYVNVAKNIGMRIGNESLSENNNLRIAVASGAKGTDYNIGLITGIVGQQVVRGGRIPMTLSNNTRCLPYYKEGELDPAARGFCKASFFTGLTPAELWFHASATRETVMESSVKTPVSGTIQDVIAKAFESFVIAHDGSVRDANNNIIQYNYANEGFAAEEVERIKVGAEEYTSFINLDRIVGKINSKHGYYPGAQGGEVSMEEEKEILEVITEEEGGEE</sequence>
<protein>
    <recommendedName>
        <fullName evidence="5">DNA-directed RNA polymerase subunit</fullName>
        <ecNumber evidence="5">2.7.7.6</ecNumber>
    </recommendedName>
</protein>
<gene>
    <name evidence="7" type="ORF">BQ3484_210</name>
</gene>
<dbReference type="GO" id="GO:0003677">
    <property type="term" value="F:DNA binding"/>
    <property type="evidence" value="ECO:0007669"/>
    <property type="project" value="InterPro"/>
</dbReference>
<dbReference type="InterPro" id="IPR000722">
    <property type="entry name" value="RNA_pol_asu"/>
</dbReference>
<dbReference type="Pfam" id="PF04983">
    <property type="entry name" value="RNA_pol_Rpb1_3"/>
    <property type="match status" value="1"/>
</dbReference>
<comment type="similarity">
    <text evidence="5">Belongs to the RNA polymerase beta' chain family.</text>
</comment>
<keyword evidence="4 5" id="KW-0804">Transcription</keyword>
<dbReference type="Pfam" id="PF04997">
    <property type="entry name" value="RNA_pol_Rpb1_1"/>
    <property type="match status" value="1"/>
</dbReference>
<dbReference type="EC" id="2.7.7.6" evidence="5"/>
<dbReference type="Gene3D" id="3.30.1490.180">
    <property type="entry name" value="RNA polymerase ii"/>
    <property type="match status" value="1"/>
</dbReference>
<dbReference type="Gene3D" id="1.10.132.30">
    <property type="match status" value="1"/>
</dbReference>
<keyword evidence="1 5" id="KW-0240">DNA-directed RNA polymerase</keyword>
<evidence type="ECO:0000256" key="2">
    <source>
        <dbReference type="ARBA" id="ARBA00022679"/>
    </source>
</evidence>
<dbReference type="Gene3D" id="6.10.250.2940">
    <property type="match status" value="1"/>
</dbReference>
<comment type="function">
    <text evidence="5">DNA-dependent RNA polymerase catalyzes the transcription of DNA into RNA using the four ribonucleoside triphosphates as substrates.</text>
</comment>
<dbReference type="GO" id="GO:0006351">
    <property type="term" value="P:DNA-templated transcription"/>
    <property type="evidence" value="ECO:0007669"/>
    <property type="project" value="InterPro"/>
</dbReference>
<dbReference type="GO" id="GO:0003899">
    <property type="term" value="F:DNA-directed RNA polymerase activity"/>
    <property type="evidence" value="ECO:0007669"/>
    <property type="project" value="UniProtKB-EC"/>
</dbReference>
<keyword evidence="8" id="KW-1185">Reference proteome</keyword>
<name>A0A1M7XUS2_9VIRU</name>
<proteinExistence type="inferred from homology"/>
<dbReference type="PANTHER" id="PTHR19376:SF37">
    <property type="entry name" value="DNA-DIRECTED RNA POLYMERASE II SUBUNIT RPB1"/>
    <property type="match status" value="1"/>
</dbReference>
<dbReference type="InterPro" id="IPR045867">
    <property type="entry name" value="DNA-dir_RpoC_beta_prime"/>
</dbReference>
<evidence type="ECO:0000256" key="5">
    <source>
        <dbReference type="RuleBase" id="RU004279"/>
    </source>
</evidence>
<feature type="domain" description="RNA polymerase N-terminal" evidence="6">
    <location>
        <begin position="262"/>
        <end position="562"/>
    </location>
</feature>
<evidence type="ECO:0000313" key="7">
    <source>
        <dbReference type="EMBL" id="SHO33278.1"/>
    </source>
</evidence>
<dbReference type="Gene3D" id="1.10.274.100">
    <property type="entry name" value="RNA polymerase Rpb1, domain 3"/>
    <property type="match status" value="1"/>
</dbReference>
<accession>A0A1M7XUS2</accession>
<keyword evidence="3 5" id="KW-0548">Nucleotidyltransferase</keyword>
<dbReference type="InterPro" id="IPR007083">
    <property type="entry name" value="RNA_pol_Rpb1_4"/>
</dbReference>
<dbReference type="Proteomes" id="UP000201465">
    <property type="component" value="Segment"/>
</dbReference>
<reference evidence="7 8" key="1">
    <citation type="submission" date="2016-11" db="EMBL/GenBank/DDBJ databases">
        <authorList>
            <consortium name="Urmite Genomes"/>
        </authorList>
    </citation>
    <scope>NUCLEOTIDE SEQUENCE [LARGE SCALE GENOMIC DNA]</scope>
    <source>
        <strain evidence="7 8">A11</strain>
    </source>
</reference>
<evidence type="ECO:0000313" key="8">
    <source>
        <dbReference type="Proteomes" id="UP000201465"/>
    </source>
</evidence>
<dbReference type="InterPro" id="IPR044893">
    <property type="entry name" value="RNA_pol_Rpb1_clamp_domain"/>
</dbReference>
<evidence type="ECO:0000256" key="1">
    <source>
        <dbReference type="ARBA" id="ARBA00022478"/>
    </source>
</evidence>
<dbReference type="Pfam" id="PF05000">
    <property type="entry name" value="RNA_pol_Rpb1_4"/>
    <property type="match status" value="1"/>
</dbReference>
<dbReference type="InterPro" id="IPR007080">
    <property type="entry name" value="RNA_pol_Rpb1_1"/>
</dbReference>
<organism evidence="7 8">
    <name type="scientific">Cedratvirus A11</name>
    <dbReference type="NCBI Taxonomy" id="1903266"/>
    <lineage>
        <taxon>Viruses</taxon>
        <taxon>Pithoviruses</taxon>
        <taxon>Orthocedratvirinae</taxon>
        <taxon>Alphacedratvirus</taxon>
        <taxon>Alphacedratvirus aljazairmassiliense</taxon>
    </lineage>
</organism>
<dbReference type="Pfam" id="PF04998">
    <property type="entry name" value="RNA_pol_Rpb1_5"/>
    <property type="match status" value="1"/>
</dbReference>
<dbReference type="EMBL" id="LT671577">
    <property type="protein sequence ID" value="SHO33278.1"/>
    <property type="molecule type" value="Genomic_DNA"/>
</dbReference>